<organism evidence="2 3">
    <name type="scientific">Edaphobacter modestus</name>
    <dbReference type="NCBI Taxonomy" id="388466"/>
    <lineage>
        <taxon>Bacteria</taxon>
        <taxon>Pseudomonadati</taxon>
        <taxon>Acidobacteriota</taxon>
        <taxon>Terriglobia</taxon>
        <taxon>Terriglobales</taxon>
        <taxon>Acidobacteriaceae</taxon>
        <taxon>Edaphobacter</taxon>
    </lineage>
</organism>
<feature type="transmembrane region" description="Helical" evidence="1">
    <location>
        <begin position="15"/>
        <end position="33"/>
    </location>
</feature>
<sequence>MMQGNWLNRVGTVRGWMYVIALAAIGIIWTVRYL</sequence>
<keyword evidence="1" id="KW-0812">Transmembrane</keyword>
<proteinExistence type="predicted"/>
<comment type="caution">
    <text evidence="2">The sequence shown here is derived from an EMBL/GenBank/DDBJ whole genome shotgun (WGS) entry which is preliminary data.</text>
</comment>
<reference evidence="2 3" key="1">
    <citation type="submission" date="2019-02" db="EMBL/GenBank/DDBJ databases">
        <title>Genomic Encyclopedia of Archaeal and Bacterial Type Strains, Phase II (KMG-II): from individual species to whole genera.</title>
        <authorList>
            <person name="Goeker M."/>
        </authorList>
    </citation>
    <scope>NUCLEOTIDE SEQUENCE [LARGE SCALE GENOMIC DNA]</scope>
    <source>
        <strain evidence="2 3">DSM 18101</strain>
    </source>
</reference>
<name>A0A4Q7Y200_9BACT</name>
<dbReference type="AlphaFoldDB" id="A0A4Q7Y200"/>
<evidence type="ECO:0000313" key="3">
    <source>
        <dbReference type="Proteomes" id="UP000292958"/>
    </source>
</evidence>
<keyword evidence="1" id="KW-1133">Transmembrane helix</keyword>
<keyword evidence="1" id="KW-0472">Membrane</keyword>
<accession>A0A4Q7Y200</accession>
<protein>
    <submittedName>
        <fullName evidence="2">Uncharacterized protein</fullName>
    </submittedName>
</protein>
<dbReference type="Proteomes" id="UP000292958">
    <property type="component" value="Unassembled WGS sequence"/>
</dbReference>
<gene>
    <name evidence="2" type="ORF">BDD14_6283</name>
</gene>
<evidence type="ECO:0000256" key="1">
    <source>
        <dbReference type="SAM" id="Phobius"/>
    </source>
</evidence>
<evidence type="ECO:0000313" key="2">
    <source>
        <dbReference type="EMBL" id="RZU29679.1"/>
    </source>
</evidence>
<keyword evidence="3" id="KW-1185">Reference proteome</keyword>
<dbReference type="EMBL" id="SHKW01000007">
    <property type="protein sequence ID" value="RZU29679.1"/>
    <property type="molecule type" value="Genomic_DNA"/>
</dbReference>